<dbReference type="OrthoDB" id="700452at2"/>
<evidence type="ECO:0000313" key="2">
    <source>
        <dbReference type="Proteomes" id="UP000198345"/>
    </source>
</evidence>
<dbReference type="AlphaFoldDB" id="A0A226GW22"/>
<organism evidence="1 2">
    <name type="scientific">Flavobacterium hercynium</name>
    <dbReference type="NCBI Taxonomy" id="387094"/>
    <lineage>
        <taxon>Bacteria</taxon>
        <taxon>Pseudomonadati</taxon>
        <taxon>Bacteroidota</taxon>
        <taxon>Flavobacteriia</taxon>
        <taxon>Flavobacteriales</taxon>
        <taxon>Flavobacteriaceae</taxon>
        <taxon>Flavobacterium</taxon>
    </lineage>
</organism>
<comment type="caution">
    <text evidence="1">The sequence shown here is derived from an EMBL/GenBank/DDBJ whole genome shotgun (WGS) entry which is preliminary data.</text>
</comment>
<gene>
    <name evidence="1" type="ORF">B0A66_19640</name>
</gene>
<reference evidence="1 2" key="1">
    <citation type="submission" date="2016-11" db="EMBL/GenBank/DDBJ databases">
        <title>Whole genomes of Flavobacteriaceae.</title>
        <authorList>
            <person name="Stine C."/>
            <person name="Li C."/>
            <person name="Tadesse D."/>
        </authorList>
    </citation>
    <scope>NUCLEOTIDE SEQUENCE [LARGE SCALE GENOMIC DNA]</scope>
    <source>
        <strain evidence="1 2">DSM 18292</strain>
    </source>
</reference>
<accession>A0A226GW22</accession>
<dbReference type="EMBL" id="MUGW01000051">
    <property type="protein sequence ID" value="OXA85490.1"/>
    <property type="molecule type" value="Genomic_DNA"/>
</dbReference>
<dbReference type="RefSeq" id="WP_089051564.1">
    <property type="nucleotide sequence ID" value="NZ_FXTV01000005.1"/>
</dbReference>
<protein>
    <submittedName>
        <fullName evidence="1">Uncharacterized protein</fullName>
    </submittedName>
</protein>
<keyword evidence="2" id="KW-1185">Reference proteome</keyword>
<proteinExistence type="predicted"/>
<dbReference type="Proteomes" id="UP000198345">
    <property type="component" value="Unassembled WGS sequence"/>
</dbReference>
<sequence>MKKNKTIKIVLIVFVLLSAFLVASNFIWLNPRESLFYKMQQYATYDKEDWKNHEEIEAMLKETVVDNSTGIPTSEAASAPARLHPVNIGFFQGSEKEAELLRIKNAHFENLVVAKNAPDDFDAQTALVQFTDGQLTDVIINQKLNIKIGKCYTNPNKDGNYSCISCMILLYNRDTKDWQEAPMGKNFMENAYDFYQASEGDFWQAKDLSMNIPFDYDLIKKYELKEE</sequence>
<name>A0A226GW22_9FLAO</name>
<evidence type="ECO:0000313" key="1">
    <source>
        <dbReference type="EMBL" id="OXA85490.1"/>
    </source>
</evidence>